<reference evidence="2" key="1">
    <citation type="submission" date="2014-09" db="EMBL/GenBank/DDBJ databases">
        <authorList>
            <person name="Magalhaes I.L.F."/>
            <person name="Oliveira U."/>
            <person name="Santos F.R."/>
            <person name="Vidigal T.H.D.A."/>
            <person name="Brescovit A.D."/>
            <person name="Santos A.J."/>
        </authorList>
    </citation>
    <scope>NUCLEOTIDE SEQUENCE</scope>
    <source>
        <tissue evidence="2">Shoot tissue taken approximately 20 cm above the soil surface</tissue>
    </source>
</reference>
<evidence type="ECO:0000256" key="1">
    <source>
        <dbReference type="SAM" id="Phobius"/>
    </source>
</evidence>
<sequence>MSSLQFQYLPLGPLLEMVMTQIMNQVMKLCMILTCFLMILGRGFQSKDMMSMNGIL</sequence>
<accession>A0A0A9AIT4</accession>
<dbReference type="AlphaFoldDB" id="A0A0A9AIT4"/>
<protein>
    <submittedName>
        <fullName evidence="2">Uncharacterized protein</fullName>
    </submittedName>
</protein>
<dbReference type="EMBL" id="GBRH01246316">
    <property type="protein sequence ID" value="JAD51579.1"/>
    <property type="molecule type" value="Transcribed_RNA"/>
</dbReference>
<reference evidence="2" key="2">
    <citation type="journal article" date="2015" name="Data Brief">
        <title>Shoot transcriptome of the giant reed, Arundo donax.</title>
        <authorList>
            <person name="Barrero R.A."/>
            <person name="Guerrero F.D."/>
            <person name="Moolhuijzen P."/>
            <person name="Goolsby J.A."/>
            <person name="Tidwell J."/>
            <person name="Bellgard S.E."/>
            <person name="Bellgard M.I."/>
        </authorList>
    </citation>
    <scope>NUCLEOTIDE SEQUENCE</scope>
    <source>
        <tissue evidence="2">Shoot tissue taken approximately 20 cm above the soil surface</tissue>
    </source>
</reference>
<organism evidence="2">
    <name type="scientific">Arundo donax</name>
    <name type="common">Giant reed</name>
    <name type="synonym">Donax arundinaceus</name>
    <dbReference type="NCBI Taxonomy" id="35708"/>
    <lineage>
        <taxon>Eukaryota</taxon>
        <taxon>Viridiplantae</taxon>
        <taxon>Streptophyta</taxon>
        <taxon>Embryophyta</taxon>
        <taxon>Tracheophyta</taxon>
        <taxon>Spermatophyta</taxon>
        <taxon>Magnoliopsida</taxon>
        <taxon>Liliopsida</taxon>
        <taxon>Poales</taxon>
        <taxon>Poaceae</taxon>
        <taxon>PACMAD clade</taxon>
        <taxon>Arundinoideae</taxon>
        <taxon>Arundineae</taxon>
        <taxon>Arundo</taxon>
    </lineage>
</organism>
<feature type="transmembrane region" description="Helical" evidence="1">
    <location>
        <begin position="22"/>
        <end position="41"/>
    </location>
</feature>
<proteinExistence type="predicted"/>
<keyword evidence="1" id="KW-0812">Transmembrane</keyword>
<keyword evidence="1" id="KW-0472">Membrane</keyword>
<evidence type="ECO:0000313" key="2">
    <source>
        <dbReference type="EMBL" id="JAD51579.1"/>
    </source>
</evidence>
<name>A0A0A9AIT4_ARUDO</name>
<keyword evidence="1" id="KW-1133">Transmembrane helix</keyword>